<protein>
    <recommendedName>
        <fullName evidence="4">DUF3077 domain-containing protein</fullName>
    </recommendedName>
</protein>
<accession>A0ABZ1RLT1</accession>
<dbReference type="EMBL" id="CP108057">
    <property type="protein sequence ID" value="WUO47409.1"/>
    <property type="molecule type" value="Genomic_DNA"/>
</dbReference>
<keyword evidence="3" id="KW-1185">Reference proteome</keyword>
<evidence type="ECO:0000313" key="2">
    <source>
        <dbReference type="EMBL" id="WUO47409.1"/>
    </source>
</evidence>
<dbReference type="Proteomes" id="UP001432075">
    <property type="component" value="Chromosome"/>
</dbReference>
<gene>
    <name evidence="2" type="ORF">OHU17_16955</name>
</gene>
<organism evidence="2 3">
    <name type="scientific">Streptomyces goshikiensis</name>
    <dbReference type="NCBI Taxonomy" id="1942"/>
    <lineage>
        <taxon>Bacteria</taxon>
        <taxon>Bacillati</taxon>
        <taxon>Actinomycetota</taxon>
        <taxon>Actinomycetes</taxon>
        <taxon>Kitasatosporales</taxon>
        <taxon>Streptomycetaceae</taxon>
        <taxon>Streptomyces</taxon>
    </lineage>
</organism>
<evidence type="ECO:0000313" key="3">
    <source>
        <dbReference type="Proteomes" id="UP001432075"/>
    </source>
</evidence>
<name>A0ABZ1RLT1_9ACTN</name>
<sequence>MTSTNELRLLPWSGPDDKPCFLSTDNSDGFLSRRADNTEEAQLKAASALLDHVIAVLTDPEKDPDELHLVATDLTTALRATLRVATSRGHRLPSPAQGGEGEHTPRRSMPLG</sequence>
<proteinExistence type="predicted"/>
<feature type="region of interest" description="Disordered" evidence="1">
    <location>
        <begin position="85"/>
        <end position="112"/>
    </location>
</feature>
<evidence type="ECO:0008006" key="4">
    <source>
        <dbReference type="Google" id="ProtNLM"/>
    </source>
</evidence>
<reference evidence="2" key="1">
    <citation type="submission" date="2022-10" db="EMBL/GenBank/DDBJ databases">
        <title>The complete genomes of actinobacterial strains from the NBC collection.</title>
        <authorList>
            <person name="Joergensen T.S."/>
            <person name="Alvarez Arevalo M."/>
            <person name="Sterndorff E.B."/>
            <person name="Faurdal D."/>
            <person name="Vuksanovic O."/>
            <person name="Mourched A.-S."/>
            <person name="Charusanti P."/>
            <person name="Shaw S."/>
            <person name="Blin K."/>
            <person name="Weber T."/>
        </authorList>
    </citation>
    <scope>NUCLEOTIDE SEQUENCE</scope>
    <source>
        <strain evidence="2">NBC_00283</strain>
    </source>
</reference>
<evidence type="ECO:0000256" key="1">
    <source>
        <dbReference type="SAM" id="MobiDB-lite"/>
    </source>
</evidence>
<dbReference type="RefSeq" id="WP_328776132.1">
    <property type="nucleotide sequence ID" value="NZ_CP108057.1"/>
</dbReference>